<dbReference type="InterPro" id="IPR001138">
    <property type="entry name" value="Zn2Cys6_DnaBD"/>
</dbReference>
<organism evidence="11 12">
    <name type="scientific">Parascedosporium putredinis</name>
    <dbReference type="NCBI Taxonomy" id="1442378"/>
    <lineage>
        <taxon>Eukaryota</taxon>
        <taxon>Fungi</taxon>
        <taxon>Dikarya</taxon>
        <taxon>Ascomycota</taxon>
        <taxon>Pezizomycotina</taxon>
        <taxon>Sordariomycetes</taxon>
        <taxon>Hypocreomycetidae</taxon>
        <taxon>Microascales</taxon>
        <taxon>Microascaceae</taxon>
        <taxon>Parascedosporium</taxon>
    </lineage>
</organism>
<dbReference type="SMART" id="SM00355">
    <property type="entry name" value="ZnF_C2H2"/>
    <property type="match status" value="2"/>
</dbReference>
<sequence>MVDSHEYYHCPVCSKRYKRREHMQRHWASHNASRPHQCHLCSRSFQRLDVLKRHARTCEARALGLLSPSGRRRACDLCVRQKKACSAGQPCTNCERLSAECNYSFRLERCAYYADDRRRSLHDAGEAMMVPEQNAMVLATDPFEISLWESPDPTAAWLGYLNLTPGAPIPDPSCQRQLVPRARERPRYSFQFLDNFTKRTGLVESFECMTPEFREQTLARFLQEQQSQQHQQPQPPAGSDFVFGHVPGSVATPSPAFGVSHVPVPVAVPVPVPGPGFLNSMGPPVQNIWLHDPLMIRIHQIIVHVKEVVTTKPRNSVVTVEWSPLLEQKCIEFFSPANVRKCLALYWAVWHPNVNIVHKPTGINIPEETDRDDAKLWFNCVEEMVFTDDDLCSEPLYTLDTGIPIPATQKRKLQALQAAYIVCLYQNWEGTDTSKRRIRRYRFGTVVSVARDIGLGTARHADLRKPAGYEFQWRAFVIKEEMIRVFLWIFLLDHAFVTFNNLPPRLMIKEMRIHLARPEACFQAATAEECLQELQNWSAQSNIVPVLTLSEAVEMVCKGKMPEGMHESLAHLGALNLFAVISAVHSLVFQHHNSFSQDGHLTAIRHALTNWKPVWDIYTDAFASGPPHNMVAGAVLTPENSWRRIGFCRHAFEYWLLASVIIDKLTLPEDTSSPDQPSDVDSAQSPPRDTSTLLTRYDQTSMQQVNELIADFQNIQIVANSD</sequence>
<dbReference type="SUPFAM" id="SSF57701">
    <property type="entry name" value="Zn2/Cys6 DNA-binding domain"/>
    <property type="match status" value="1"/>
</dbReference>
<dbReference type="Proteomes" id="UP000838763">
    <property type="component" value="Unassembled WGS sequence"/>
</dbReference>
<evidence type="ECO:0000259" key="10">
    <source>
        <dbReference type="PROSITE" id="PS50157"/>
    </source>
</evidence>
<dbReference type="GO" id="GO:0000978">
    <property type="term" value="F:RNA polymerase II cis-regulatory region sequence-specific DNA binding"/>
    <property type="evidence" value="ECO:0007669"/>
    <property type="project" value="InterPro"/>
</dbReference>
<dbReference type="SUPFAM" id="SSF57667">
    <property type="entry name" value="beta-beta-alpha zinc fingers"/>
    <property type="match status" value="1"/>
</dbReference>
<feature type="domain" description="C2H2-type" evidence="10">
    <location>
        <begin position="36"/>
        <end position="57"/>
    </location>
</feature>
<dbReference type="GO" id="GO:0008270">
    <property type="term" value="F:zinc ion binding"/>
    <property type="evidence" value="ECO:0007669"/>
    <property type="project" value="UniProtKB-KW"/>
</dbReference>
<dbReference type="OrthoDB" id="654211at2759"/>
<dbReference type="EMBL" id="CALLCH030000018">
    <property type="protein sequence ID" value="CAI4218400.1"/>
    <property type="molecule type" value="Genomic_DNA"/>
</dbReference>
<dbReference type="InterPro" id="IPR013087">
    <property type="entry name" value="Znf_C2H2_type"/>
</dbReference>
<dbReference type="InterPro" id="IPR007219">
    <property type="entry name" value="XnlR_reg_dom"/>
</dbReference>
<name>A0A9P1H9G3_9PEZI</name>
<dbReference type="GO" id="GO:0000785">
    <property type="term" value="C:chromatin"/>
    <property type="evidence" value="ECO:0007669"/>
    <property type="project" value="TreeGrafter"/>
</dbReference>
<dbReference type="Gene3D" id="4.10.240.10">
    <property type="entry name" value="Zn(2)-C6 fungal-type DNA-binding domain"/>
    <property type="match status" value="1"/>
</dbReference>
<comment type="subcellular location">
    <subcellularLocation>
        <location evidence="1">Nucleus</location>
    </subcellularLocation>
</comment>
<evidence type="ECO:0000256" key="8">
    <source>
        <dbReference type="SAM" id="MobiDB-lite"/>
    </source>
</evidence>
<protein>
    <submittedName>
        <fullName evidence="11">Uncharacterized protein</fullName>
    </submittedName>
</protein>
<evidence type="ECO:0000313" key="11">
    <source>
        <dbReference type="EMBL" id="CAI4218400.1"/>
    </source>
</evidence>
<evidence type="ECO:0000256" key="4">
    <source>
        <dbReference type="ARBA" id="ARBA00022771"/>
    </source>
</evidence>
<evidence type="ECO:0000256" key="6">
    <source>
        <dbReference type="ARBA" id="ARBA00023242"/>
    </source>
</evidence>
<dbReference type="Pfam" id="PF00172">
    <property type="entry name" value="Zn_clus"/>
    <property type="match status" value="1"/>
</dbReference>
<feature type="domain" description="Zn(2)-C6 fungal-type" evidence="9">
    <location>
        <begin position="74"/>
        <end position="103"/>
    </location>
</feature>
<evidence type="ECO:0000256" key="1">
    <source>
        <dbReference type="ARBA" id="ARBA00004123"/>
    </source>
</evidence>
<evidence type="ECO:0000256" key="5">
    <source>
        <dbReference type="ARBA" id="ARBA00022833"/>
    </source>
</evidence>
<keyword evidence="12" id="KW-1185">Reference proteome</keyword>
<keyword evidence="4 7" id="KW-0863">Zinc-finger</keyword>
<dbReference type="Pfam" id="PF04082">
    <property type="entry name" value="Fungal_trans"/>
    <property type="match status" value="1"/>
</dbReference>
<reference evidence="11" key="1">
    <citation type="submission" date="2022-11" db="EMBL/GenBank/DDBJ databases">
        <authorList>
            <person name="Scott C."/>
            <person name="Bruce N."/>
        </authorList>
    </citation>
    <scope>NUCLEOTIDE SEQUENCE</scope>
</reference>
<dbReference type="PANTHER" id="PTHR40626">
    <property type="entry name" value="MIP31509P"/>
    <property type="match status" value="1"/>
</dbReference>
<evidence type="ECO:0000259" key="9">
    <source>
        <dbReference type="PROSITE" id="PS50048"/>
    </source>
</evidence>
<keyword evidence="3" id="KW-0677">Repeat</keyword>
<dbReference type="CDD" id="cd00067">
    <property type="entry name" value="GAL4"/>
    <property type="match status" value="1"/>
</dbReference>
<dbReference type="GO" id="GO:0005634">
    <property type="term" value="C:nucleus"/>
    <property type="evidence" value="ECO:0007669"/>
    <property type="project" value="UniProtKB-SubCell"/>
</dbReference>
<evidence type="ECO:0000256" key="3">
    <source>
        <dbReference type="ARBA" id="ARBA00022737"/>
    </source>
</evidence>
<dbReference type="PANTHER" id="PTHR40626:SF3">
    <property type="entry name" value="TRANSCRIPTION FACTOR WITH C2H2 AND ZN(2)-CYS(6) DNA BINDING DOMAIN (EUROFUNG)-RELATED"/>
    <property type="match status" value="1"/>
</dbReference>
<feature type="region of interest" description="Disordered" evidence="8">
    <location>
        <begin position="668"/>
        <end position="691"/>
    </location>
</feature>
<keyword evidence="2" id="KW-0479">Metal-binding</keyword>
<gene>
    <name evidence="11" type="ORF">PPNO1_LOCUS7988</name>
</gene>
<evidence type="ECO:0000256" key="2">
    <source>
        <dbReference type="ARBA" id="ARBA00022723"/>
    </source>
</evidence>
<evidence type="ECO:0000256" key="7">
    <source>
        <dbReference type="PROSITE-ProRule" id="PRU00042"/>
    </source>
</evidence>
<evidence type="ECO:0000313" key="12">
    <source>
        <dbReference type="Proteomes" id="UP000838763"/>
    </source>
</evidence>
<comment type="caution">
    <text evidence="11">The sequence shown here is derived from an EMBL/GenBank/DDBJ whole genome shotgun (WGS) entry which is preliminary data.</text>
</comment>
<dbReference type="InterPro" id="IPR036864">
    <property type="entry name" value="Zn2-C6_fun-type_DNA-bd_sf"/>
</dbReference>
<dbReference type="GO" id="GO:0006351">
    <property type="term" value="P:DNA-templated transcription"/>
    <property type="evidence" value="ECO:0007669"/>
    <property type="project" value="InterPro"/>
</dbReference>
<accession>A0A9P1H9G3</accession>
<dbReference type="PROSITE" id="PS00028">
    <property type="entry name" value="ZINC_FINGER_C2H2_1"/>
    <property type="match status" value="1"/>
</dbReference>
<dbReference type="Gene3D" id="3.30.160.60">
    <property type="entry name" value="Classic Zinc Finger"/>
    <property type="match status" value="1"/>
</dbReference>
<dbReference type="SMART" id="SM00066">
    <property type="entry name" value="GAL4"/>
    <property type="match status" value="1"/>
</dbReference>
<dbReference type="InterPro" id="IPR036236">
    <property type="entry name" value="Znf_C2H2_sf"/>
</dbReference>
<dbReference type="PROSITE" id="PS50048">
    <property type="entry name" value="ZN2_CY6_FUNGAL_2"/>
    <property type="match status" value="1"/>
</dbReference>
<feature type="compositionally biased region" description="Polar residues" evidence="8">
    <location>
        <begin position="669"/>
        <end position="691"/>
    </location>
</feature>
<dbReference type="GO" id="GO:0000981">
    <property type="term" value="F:DNA-binding transcription factor activity, RNA polymerase II-specific"/>
    <property type="evidence" value="ECO:0007669"/>
    <property type="project" value="InterPro"/>
</dbReference>
<keyword evidence="5" id="KW-0862">Zinc</keyword>
<dbReference type="InterPro" id="IPR051059">
    <property type="entry name" value="VerF-like"/>
</dbReference>
<dbReference type="AlphaFoldDB" id="A0A9P1H9G3"/>
<proteinExistence type="predicted"/>
<keyword evidence="6" id="KW-0539">Nucleus</keyword>
<dbReference type="PROSITE" id="PS50157">
    <property type="entry name" value="ZINC_FINGER_C2H2_2"/>
    <property type="match status" value="2"/>
</dbReference>
<feature type="domain" description="C2H2-type" evidence="10">
    <location>
        <begin position="8"/>
        <end position="35"/>
    </location>
</feature>